<organism evidence="2 3">
    <name type="scientific">Atta cephalotes</name>
    <name type="common">Leafcutter ant</name>
    <dbReference type="NCBI Taxonomy" id="12957"/>
    <lineage>
        <taxon>Eukaryota</taxon>
        <taxon>Metazoa</taxon>
        <taxon>Ecdysozoa</taxon>
        <taxon>Arthropoda</taxon>
        <taxon>Hexapoda</taxon>
        <taxon>Insecta</taxon>
        <taxon>Pterygota</taxon>
        <taxon>Neoptera</taxon>
        <taxon>Endopterygota</taxon>
        <taxon>Hymenoptera</taxon>
        <taxon>Apocrita</taxon>
        <taxon>Aculeata</taxon>
        <taxon>Formicoidea</taxon>
        <taxon>Formicidae</taxon>
        <taxon>Myrmicinae</taxon>
        <taxon>Atta</taxon>
    </lineage>
</organism>
<protein>
    <submittedName>
        <fullName evidence="2">Uncharacterized protein</fullName>
    </submittedName>
</protein>
<evidence type="ECO:0000313" key="3">
    <source>
        <dbReference type="Proteomes" id="UP000005205"/>
    </source>
</evidence>
<sequence length="575" mass="66067">MAPCHLPTVLLPSMEPLRALRHKKPIIMESRNALMKTATSMKEKSDDEYYDDEETIKERLPSKITSEKSEKVDEKKDTLSKTPNALLKVKSQQQLISPIVESARKGELKRGYSYASIKDLSKDSTRRTFEIPRGKEEDGQGKVIPVEEIDSAKGSTSSDSVKAERRVELPLLTIAEVSRFLEKINRDDMSTTTMLKSLANEFSSRMIKQHSTSMTTTKKRAKLVARLTKLLVDSQCYLNPDKFPSDLVFSTKQSPACNTRLLRRALPLDSYNFVAPLLGMPNWYPKKIIKEEVLYEKKEEEKEEEEEEEEIEGTIPFDLIVHPPTTKDGDELKIDQVRPYVLFLKKPRRKVVTWRPLTAADLKDYDPEATLEMRARNITNRICRDFCEWLRSLGDTDKIDEEILGDMFEIDFTADVSRTMEMSIREMPMVPNDVAAARQCFDASELAMTKKHLIRDAKAESKPTKTIAFGTAIPWKFRSVPPKNRVRERWLRCENVMIDLETMDVVWKDTTHLESVRSFAKWLSARSEILLPGALKTTLTTKKEHAKIDKTHLQMNVKQISGFKVRDTLQNPDSF</sequence>
<dbReference type="EnsemblMetazoa" id="XM_012207880.1">
    <property type="protein sequence ID" value="XP_012063270.1"/>
    <property type="gene ID" value="LOC105626586"/>
</dbReference>
<accession>A0A158P0G2</accession>
<evidence type="ECO:0000256" key="1">
    <source>
        <dbReference type="SAM" id="MobiDB-lite"/>
    </source>
</evidence>
<dbReference type="OrthoDB" id="6755972at2759"/>
<keyword evidence="3" id="KW-1185">Reference proteome</keyword>
<dbReference type="EMBL" id="ADTU01004855">
    <property type="status" value="NOT_ANNOTATED_CDS"/>
    <property type="molecule type" value="Genomic_DNA"/>
</dbReference>
<dbReference type="eggNOG" id="ENOG502S8A4">
    <property type="taxonomic scope" value="Eukaryota"/>
</dbReference>
<dbReference type="InParanoid" id="A0A158P0G2"/>
<gene>
    <name evidence="2" type="primary">105626586</name>
</gene>
<feature type="compositionally biased region" description="Basic and acidic residues" evidence="1">
    <location>
        <begin position="56"/>
        <end position="79"/>
    </location>
</feature>
<name>A0A158P0G2_ATTCE</name>
<evidence type="ECO:0000313" key="2">
    <source>
        <dbReference type="EnsemblMetazoa" id="XP_012063270.1"/>
    </source>
</evidence>
<reference evidence="2" key="2">
    <citation type="submission" date="2016-04" db="UniProtKB">
        <authorList>
            <consortium name="EnsemblMetazoa"/>
        </authorList>
    </citation>
    <scope>IDENTIFICATION</scope>
</reference>
<dbReference type="Proteomes" id="UP000005205">
    <property type="component" value="Unassembled WGS sequence"/>
</dbReference>
<feature type="region of interest" description="Disordered" evidence="1">
    <location>
        <begin position="37"/>
        <end position="85"/>
    </location>
</feature>
<dbReference type="AlphaFoldDB" id="A0A158P0G2"/>
<reference evidence="3" key="1">
    <citation type="journal article" date="2011" name="PLoS Genet.">
        <title>The genome sequence of the leaf-cutter ant Atta cephalotes reveals insights into its obligate symbiotic lifestyle.</title>
        <authorList>
            <person name="Suen G."/>
            <person name="Teiling C."/>
            <person name="Li L."/>
            <person name="Holt C."/>
            <person name="Abouheif E."/>
            <person name="Bornberg-Bauer E."/>
            <person name="Bouffard P."/>
            <person name="Caldera E.J."/>
            <person name="Cash E."/>
            <person name="Cavanaugh A."/>
            <person name="Denas O."/>
            <person name="Elhaik E."/>
            <person name="Fave M.J."/>
            <person name="Gadau J."/>
            <person name="Gibson J.D."/>
            <person name="Graur D."/>
            <person name="Grubbs K.J."/>
            <person name="Hagen D.E."/>
            <person name="Harkins T.T."/>
            <person name="Helmkampf M."/>
            <person name="Hu H."/>
            <person name="Johnson B.R."/>
            <person name="Kim J."/>
            <person name="Marsh S.E."/>
            <person name="Moeller J.A."/>
            <person name="Munoz-Torres M.C."/>
            <person name="Murphy M.C."/>
            <person name="Naughton M.C."/>
            <person name="Nigam S."/>
            <person name="Overson R."/>
            <person name="Rajakumar R."/>
            <person name="Reese J.T."/>
            <person name="Scott J.J."/>
            <person name="Smith C.R."/>
            <person name="Tao S."/>
            <person name="Tsutsui N.D."/>
            <person name="Viljakainen L."/>
            <person name="Wissler L."/>
            <person name="Yandell M.D."/>
            <person name="Zimmer F."/>
            <person name="Taylor J."/>
            <person name="Slater S.C."/>
            <person name="Clifton S.W."/>
            <person name="Warren W.C."/>
            <person name="Elsik C.G."/>
            <person name="Smith C.D."/>
            <person name="Weinstock G.M."/>
            <person name="Gerardo N.M."/>
            <person name="Currie C.R."/>
        </authorList>
    </citation>
    <scope>NUCLEOTIDE SEQUENCE [LARGE SCALE GENOMIC DNA]</scope>
</reference>
<dbReference type="KEGG" id="acep:105626586"/>
<proteinExistence type="predicted"/>